<dbReference type="Gene3D" id="1.10.10.60">
    <property type="entry name" value="Homeodomain-like"/>
    <property type="match status" value="1"/>
</dbReference>
<evidence type="ECO:0000256" key="5">
    <source>
        <dbReference type="ARBA" id="ARBA00023159"/>
    </source>
</evidence>
<evidence type="ECO:0000259" key="7">
    <source>
        <dbReference type="PROSITE" id="PS50045"/>
    </source>
</evidence>
<dbReference type="PANTHER" id="PTHR32071:SF117">
    <property type="entry name" value="PTS-DEPENDENT DIHYDROXYACETONE KINASE OPERON REGULATORY PROTEIN-RELATED"/>
    <property type="match status" value="1"/>
</dbReference>
<keyword evidence="1" id="KW-0547">Nucleotide-binding</keyword>
<gene>
    <name evidence="8" type="ORF">DEHRE_10595</name>
</gene>
<organism evidence="8 9">
    <name type="scientific">Dehalobacter restrictus (strain DSM 9455 / PER-K23)</name>
    <dbReference type="NCBI Taxonomy" id="871738"/>
    <lineage>
        <taxon>Bacteria</taxon>
        <taxon>Bacillati</taxon>
        <taxon>Bacillota</taxon>
        <taxon>Clostridia</taxon>
        <taxon>Eubacteriales</taxon>
        <taxon>Desulfitobacteriaceae</taxon>
        <taxon>Dehalobacter</taxon>
    </lineage>
</organism>
<keyword evidence="2" id="KW-0067">ATP-binding</keyword>
<evidence type="ECO:0000313" key="9">
    <source>
        <dbReference type="Proteomes" id="UP000018934"/>
    </source>
</evidence>
<evidence type="ECO:0000313" key="8">
    <source>
        <dbReference type="EMBL" id="AHF10466.1"/>
    </source>
</evidence>
<dbReference type="Proteomes" id="UP000018934">
    <property type="component" value="Chromosome"/>
</dbReference>
<dbReference type="RefSeq" id="WP_025205971.1">
    <property type="nucleotide sequence ID" value="NZ_CP007033.1"/>
</dbReference>
<dbReference type="InterPro" id="IPR003593">
    <property type="entry name" value="AAA+_ATPase"/>
</dbReference>
<proteinExistence type="predicted"/>
<feature type="domain" description="Sigma-54 factor interaction" evidence="7">
    <location>
        <begin position="196"/>
        <end position="426"/>
    </location>
</feature>
<dbReference type="InterPro" id="IPR002197">
    <property type="entry name" value="HTH_Fis"/>
</dbReference>
<reference evidence="8 9" key="1">
    <citation type="journal article" date="2013" name="Stand. Genomic Sci.">
        <title>Complete genome sequence of Dehalobacter restrictus PER-K23(T.).</title>
        <authorList>
            <person name="Kruse T."/>
            <person name="Maillard J."/>
            <person name="Goodwin L."/>
            <person name="Woyke T."/>
            <person name="Teshima H."/>
            <person name="Bruce D."/>
            <person name="Detter C."/>
            <person name="Tapia R."/>
            <person name="Han C."/>
            <person name="Huntemann M."/>
            <person name="Wei C.L."/>
            <person name="Han J."/>
            <person name="Chen A."/>
            <person name="Kyrpides N."/>
            <person name="Szeto E."/>
            <person name="Markowitz V."/>
            <person name="Ivanova N."/>
            <person name="Pagani I."/>
            <person name="Pati A."/>
            <person name="Pitluck S."/>
            <person name="Nolan M."/>
            <person name="Holliger C."/>
            <person name="Smidt H."/>
        </authorList>
    </citation>
    <scope>NUCLEOTIDE SEQUENCE [LARGE SCALE GENOMIC DNA]</scope>
    <source>
        <strain evidence="9">DSM 9455</strain>
    </source>
</reference>
<dbReference type="Pfam" id="PF02954">
    <property type="entry name" value="HTH_8"/>
    <property type="match status" value="1"/>
</dbReference>
<dbReference type="InterPro" id="IPR029016">
    <property type="entry name" value="GAF-like_dom_sf"/>
</dbReference>
<dbReference type="PANTHER" id="PTHR32071">
    <property type="entry name" value="TRANSCRIPTIONAL REGULATORY PROTEIN"/>
    <property type="match status" value="1"/>
</dbReference>
<dbReference type="EMBL" id="CP007033">
    <property type="protein sequence ID" value="AHF10466.1"/>
    <property type="molecule type" value="Genomic_DNA"/>
</dbReference>
<evidence type="ECO:0000256" key="6">
    <source>
        <dbReference type="ARBA" id="ARBA00023163"/>
    </source>
</evidence>
<evidence type="ECO:0000256" key="3">
    <source>
        <dbReference type="ARBA" id="ARBA00023015"/>
    </source>
</evidence>
<protein>
    <submittedName>
        <fullName evidence="8">Fis family transcriptional regulator</fullName>
    </submittedName>
</protein>
<dbReference type="Gene3D" id="1.10.8.60">
    <property type="match status" value="1"/>
</dbReference>
<dbReference type="Gene3D" id="3.30.450.40">
    <property type="match status" value="1"/>
</dbReference>
<dbReference type="InterPro" id="IPR025944">
    <property type="entry name" value="Sigma_54_int_dom_CS"/>
</dbReference>
<dbReference type="Gene3D" id="3.40.50.300">
    <property type="entry name" value="P-loop containing nucleotide triphosphate hydrolases"/>
    <property type="match status" value="1"/>
</dbReference>
<keyword evidence="5" id="KW-0010">Activator</keyword>
<keyword evidence="4" id="KW-0238">DNA-binding</keyword>
<keyword evidence="9" id="KW-1185">Reference proteome</keyword>
<dbReference type="SMART" id="SM00382">
    <property type="entry name" value="AAA"/>
    <property type="match status" value="1"/>
</dbReference>
<keyword evidence="3" id="KW-0805">Transcription regulation</keyword>
<dbReference type="PROSITE" id="PS00676">
    <property type="entry name" value="SIGMA54_INTERACT_2"/>
    <property type="match status" value="1"/>
</dbReference>
<dbReference type="InterPro" id="IPR002078">
    <property type="entry name" value="Sigma_54_int"/>
</dbReference>
<dbReference type="SUPFAM" id="SSF55781">
    <property type="entry name" value="GAF domain-like"/>
    <property type="match status" value="1"/>
</dbReference>
<name>A0ABM5P744_DEHRP</name>
<dbReference type="InterPro" id="IPR058031">
    <property type="entry name" value="AAA_lid_NorR"/>
</dbReference>
<dbReference type="PROSITE" id="PS50045">
    <property type="entry name" value="SIGMA54_INTERACT_4"/>
    <property type="match status" value="1"/>
</dbReference>
<dbReference type="Pfam" id="PF00158">
    <property type="entry name" value="Sigma54_activat"/>
    <property type="match status" value="1"/>
</dbReference>
<evidence type="ECO:0000256" key="2">
    <source>
        <dbReference type="ARBA" id="ARBA00022840"/>
    </source>
</evidence>
<sequence>MDDSEFELFHEIAARICSSLHLEIAMSRTLIYISDFIPIDEMYMALFDNKKKVFRLIARASRTDGIIMNHEITSPPSYLHEVERFDRKKSPLIVNSPKNNPLISSLFPQPKMRNSSVLILPLTVDENLIGVSMMFAYGSNVYTPQHANLLSKVTKPFSIALSNSLEHLELETLKQDLVKENIYLRRKINENSSTEFIGKKTGLKNVFEMIHKVAPLSSTVLVLGETGTGKELVANAIHTASNRQNGPFVKLNCGAIPESLVDSELFGHEKGSFTGAHTKKLGRFERANNGTLFLDEIGELPIDMQVRLLRVIQEKEIERVGAEKSIPVNVRIICATQRDLTAMAAEGKFRQDLLFRINVFPIVLPPLRKRKEDIPLLVHHFIEKKSAEFGLRTLPKVRPEDMQNLMEYSWPGNVRELQNIVERSIILSRSGTLVFDHILPALCEKSSLQEIEPVVKLDDSMRMHIVNALHQTKGRVSGPNGAAVLLGINSSTLRNRMKKLGIND</sequence>
<dbReference type="CDD" id="cd00009">
    <property type="entry name" value="AAA"/>
    <property type="match status" value="1"/>
</dbReference>
<evidence type="ECO:0000256" key="1">
    <source>
        <dbReference type="ARBA" id="ARBA00022741"/>
    </source>
</evidence>
<accession>A0ABM5P744</accession>
<dbReference type="Pfam" id="PF25601">
    <property type="entry name" value="AAA_lid_14"/>
    <property type="match status" value="1"/>
</dbReference>
<dbReference type="InterPro" id="IPR025662">
    <property type="entry name" value="Sigma_54_int_dom_ATP-bd_1"/>
</dbReference>
<keyword evidence="6" id="KW-0804">Transcription</keyword>
<dbReference type="PROSITE" id="PS00675">
    <property type="entry name" value="SIGMA54_INTERACT_1"/>
    <property type="match status" value="1"/>
</dbReference>
<evidence type="ECO:0000256" key="4">
    <source>
        <dbReference type="ARBA" id="ARBA00023125"/>
    </source>
</evidence>
<dbReference type="InterPro" id="IPR027417">
    <property type="entry name" value="P-loop_NTPase"/>
</dbReference>
<dbReference type="PROSITE" id="PS00688">
    <property type="entry name" value="SIGMA54_INTERACT_3"/>
    <property type="match status" value="1"/>
</dbReference>
<dbReference type="InterPro" id="IPR025943">
    <property type="entry name" value="Sigma_54_int_dom_ATP-bd_2"/>
</dbReference>
<dbReference type="SUPFAM" id="SSF52540">
    <property type="entry name" value="P-loop containing nucleoside triphosphate hydrolases"/>
    <property type="match status" value="1"/>
</dbReference>